<dbReference type="SUPFAM" id="SSF52091">
    <property type="entry name" value="SpoIIaa-like"/>
    <property type="match status" value="1"/>
</dbReference>
<reference evidence="4 5" key="1">
    <citation type="submission" date="2023-12" db="EMBL/GenBank/DDBJ databases">
        <title>Baltic Sea Cyanobacteria.</title>
        <authorList>
            <person name="Delbaje E."/>
            <person name="Fewer D.P."/>
            <person name="Shishido T.K."/>
        </authorList>
    </citation>
    <scope>NUCLEOTIDE SEQUENCE [LARGE SCALE GENOMIC DNA]</scope>
    <source>
        <strain evidence="4 5">UHCC 0281</strain>
    </source>
</reference>
<evidence type="ECO:0000313" key="5">
    <source>
        <dbReference type="Proteomes" id="UP001302329"/>
    </source>
</evidence>
<evidence type="ECO:0000256" key="1">
    <source>
        <dbReference type="ARBA" id="ARBA00009013"/>
    </source>
</evidence>
<dbReference type="PROSITE" id="PS50801">
    <property type="entry name" value="STAS"/>
    <property type="match status" value="1"/>
</dbReference>
<protein>
    <recommendedName>
        <fullName evidence="2">Anti-sigma factor antagonist</fullName>
    </recommendedName>
</protein>
<dbReference type="PANTHER" id="PTHR33495:SF2">
    <property type="entry name" value="ANTI-SIGMA FACTOR ANTAGONIST TM_1081-RELATED"/>
    <property type="match status" value="1"/>
</dbReference>
<keyword evidence="5" id="KW-1185">Reference proteome</keyword>
<proteinExistence type="inferred from homology"/>
<dbReference type="Proteomes" id="UP001302329">
    <property type="component" value="Unassembled WGS sequence"/>
</dbReference>
<dbReference type="PANTHER" id="PTHR33495">
    <property type="entry name" value="ANTI-SIGMA FACTOR ANTAGONIST TM_1081-RELATED-RELATED"/>
    <property type="match status" value="1"/>
</dbReference>
<name>A0ABU5T0C0_9CYAN</name>
<feature type="domain" description="STAS" evidence="3">
    <location>
        <begin position="12"/>
        <end position="94"/>
    </location>
</feature>
<accession>A0ABU5T0C0</accession>
<dbReference type="RefSeq" id="WP_323358078.1">
    <property type="nucleotide sequence ID" value="NZ_JAYGHY010000109.1"/>
</dbReference>
<dbReference type="InterPro" id="IPR036513">
    <property type="entry name" value="STAS_dom_sf"/>
</dbReference>
<dbReference type="NCBIfam" id="TIGR00377">
    <property type="entry name" value="ant_ant_sig"/>
    <property type="match status" value="1"/>
</dbReference>
<dbReference type="InterPro" id="IPR002645">
    <property type="entry name" value="STAS_dom"/>
</dbReference>
<dbReference type="EMBL" id="JAYGHY010000109">
    <property type="protein sequence ID" value="MEA5444146.1"/>
    <property type="molecule type" value="Genomic_DNA"/>
</dbReference>
<dbReference type="InterPro" id="IPR003658">
    <property type="entry name" value="Anti-sigma_ant"/>
</dbReference>
<evidence type="ECO:0000259" key="3">
    <source>
        <dbReference type="PROSITE" id="PS50801"/>
    </source>
</evidence>
<dbReference type="Pfam" id="PF01740">
    <property type="entry name" value="STAS"/>
    <property type="match status" value="1"/>
</dbReference>
<dbReference type="CDD" id="cd07043">
    <property type="entry name" value="STAS_anti-anti-sigma_factors"/>
    <property type="match status" value="1"/>
</dbReference>
<sequence length="94" mass="10259">MNSTTKEIQPAGVLDGERGKELLEQVSEALVTQPDMVVINCQQITFMDSSGFSALVGCLKKVREAGRRLALRAPASQMKMVLEITGTDKVFECI</sequence>
<organism evidence="4 5">
    <name type="scientific">Cyanobium gracile UHCC 0281</name>
    <dbReference type="NCBI Taxonomy" id="3110309"/>
    <lineage>
        <taxon>Bacteria</taxon>
        <taxon>Bacillati</taxon>
        <taxon>Cyanobacteriota</taxon>
        <taxon>Cyanophyceae</taxon>
        <taxon>Synechococcales</taxon>
        <taxon>Prochlorococcaceae</taxon>
        <taxon>Cyanobium</taxon>
    </lineage>
</organism>
<evidence type="ECO:0000313" key="4">
    <source>
        <dbReference type="EMBL" id="MEA5444146.1"/>
    </source>
</evidence>
<comment type="caution">
    <text evidence="4">The sequence shown here is derived from an EMBL/GenBank/DDBJ whole genome shotgun (WGS) entry which is preliminary data.</text>
</comment>
<gene>
    <name evidence="4" type="ORF">VB739_16440</name>
</gene>
<comment type="similarity">
    <text evidence="1 2">Belongs to the anti-sigma-factor antagonist family.</text>
</comment>
<evidence type="ECO:0000256" key="2">
    <source>
        <dbReference type="RuleBase" id="RU003749"/>
    </source>
</evidence>
<dbReference type="Gene3D" id="3.30.750.24">
    <property type="entry name" value="STAS domain"/>
    <property type="match status" value="1"/>
</dbReference>